<keyword evidence="2" id="KW-1133">Transmembrane helix</keyword>
<comment type="caution">
    <text evidence="4">The sequence shown here is derived from an EMBL/GenBank/DDBJ whole genome shotgun (WGS) entry which is preliminary data.</text>
</comment>
<keyword evidence="2" id="KW-0472">Membrane</keyword>
<dbReference type="SMART" id="SM00304">
    <property type="entry name" value="HAMP"/>
    <property type="match status" value="1"/>
</dbReference>
<evidence type="ECO:0000313" key="5">
    <source>
        <dbReference type="Proteomes" id="UP001209922"/>
    </source>
</evidence>
<dbReference type="Pfam" id="PF00672">
    <property type="entry name" value="HAMP"/>
    <property type="match status" value="1"/>
</dbReference>
<dbReference type="PANTHER" id="PTHR43156">
    <property type="entry name" value="STAGE II SPORULATION PROTEIN E-RELATED"/>
    <property type="match status" value="1"/>
</dbReference>
<dbReference type="Gene3D" id="6.10.340.10">
    <property type="match status" value="1"/>
</dbReference>
<dbReference type="CDD" id="cd12913">
    <property type="entry name" value="PDC1_MCP_like"/>
    <property type="match status" value="1"/>
</dbReference>
<evidence type="ECO:0000256" key="1">
    <source>
        <dbReference type="ARBA" id="ARBA00022801"/>
    </source>
</evidence>
<evidence type="ECO:0000259" key="3">
    <source>
        <dbReference type="PROSITE" id="PS50885"/>
    </source>
</evidence>
<dbReference type="CDD" id="cd18774">
    <property type="entry name" value="PDC2_HK_sensor"/>
    <property type="match status" value="1"/>
</dbReference>
<feature type="domain" description="HAMP" evidence="3">
    <location>
        <begin position="321"/>
        <end position="374"/>
    </location>
</feature>
<dbReference type="InterPro" id="IPR052016">
    <property type="entry name" value="Bact_Sigma-Reg"/>
</dbReference>
<dbReference type="SMART" id="SM00331">
    <property type="entry name" value="PP2C_SIG"/>
    <property type="match status" value="1"/>
</dbReference>
<dbReference type="Gene3D" id="3.30.450.20">
    <property type="entry name" value="PAS domain"/>
    <property type="match status" value="1"/>
</dbReference>
<dbReference type="Pfam" id="PF07228">
    <property type="entry name" value="SpoIIE"/>
    <property type="match status" value="1"/>
</dbReference>
<dbReference type="SUPFAM" id="SSF81606">
    <property type="entry name" value="PP2C-like"/>
    <property type="match status" value="1"/>
</dbReference>
<gene>
    <name evidence="4" type="ORF">OK345_10755</name>
</gene>
<evidence type="ECO:0000313" key="4">
    <source>
        <dbReference type="EMBL" id="MCW4472984.1"/>
    </source>
</evidence>
<dbReference type="SUPFAM" id="SSF158472">
    <property type="entry name" value="HAMP domain-like"/>
    <property type="match status" value="1"/>
</dbReference>
<accession>A0ABT3JXN8</accession>
<dbReference type="InterPro" id="IPR001932">
    <property type="entry name" value="PPM-type_phosphatase-like_dom"/>
</dbReference>
<protein>
    <submittedName>
        <fullName evidence="4">SpoIIE family protein phosphatase</fullName>
    </submittedName>
</protein>
<dbReference type="Pfam" id="PF22673">
    <property type="entry name" value="MCP-like_PDC_1"/>
    <property type="match status" value="1"/>
</dbReference>
<dbReference type="CDD" id="cd06225">
    <property type="entry name" value="HAMP"/>
    <property type="match status" value="1"/>
</dbReference>
<reference evidence="4 5" key="1">
    <citation type="submission" date="2022-10" db="EMBL/GenBank/DDBJ databases">
        <title>Xanthomonas sp. H13-6.</title>
        <authorList>
            <person name="Liu X."/>
            <person name="Deng Z."/>
            <person name="Jiang Y."/>
            <person name="Yu T."/>
            <person name="Ai J."/>
        </authorList>
    </citation>
    <scope>NUCLEOTIDE SEQUENCE [LARGE SCALE GENOMIC DNA]</scope>
    <source>
        <strain evidence="4 5">H13-6</strain>
    </source>
</reference>
<dbReference type="EMBL" id="JAPCHY010000008">
    <property type="protein sequence ID" value="MCW4472984.1"/>
    <property type="molecule type" value="Genomic_DNA"/>
</dbReference>
<organism evidence="4 5">
    <name type="scientific">Xanthomonas chitinilytica</name>
    <dbReference type="NCBI Taxonomy" id="2989819"/>
    <lineage>
        <taxon>Bacteria</taxon>
        <taxon>Pseudomonadati</taxon>
        <taxon>Pseudomonadota</taxon>
        <taxon>Gammaproteobacteria</taxon>
        <taxon>Lysobacterales</taxon>
        <taxon>Lysobacteraceae</taxon>
        <taxon>Xanthomonas</taxon>
    </lineage>
</organism>
<name>A0ABT3JXN8_9XANT</name>
<proteinExistence type="predicted"/>
<dbReference type="Proteomes" id="UP001209922">
    <property type="component" value="Unassembled WGS sequence"/>
</dbReference>
<keyword evidence="1" id="KW-0378">Hydrolase</keyword>
<keyword evidence="5" id="KW-1185">Reference proteome</keyword>
<dbReference type="Gene3D" id="3.60.40.10">
    <property type="entry name" value="PPM-type phosphatase domain"/>
    <property type="match status" value="1"/>
</dbReference>
<dbReference type="InterPro" id="IPR036457">
    <property type="entry name" value="PPM-type-like_dom_sf"/>
</dbReference>
<feature type="transmembrane region" description="Helical" evidence="2">
    <location>
        <begin position="297"/>
        <end position="316"/>
    </location>
</feature>
<dbReference type="PROSITE" id="PS50885">
    <property type="entry name" value="HAMP"/>
    <property type="match status" value="1"/>
</dbReference>
<keyword evidence="2" id="KW-0812">Transmembrane</keyword>
<sequence>MLLWSFLVQAALVLLLAAVFYLGARSVVMAQARSEVDNLAGQSARALETTLRSVQVSGRLLAAGATGIGREPFNMRSLLHATVSSDPDIAGAMMIIEPGTLKDDDLGFVWYVRHEGDATVEMAAQDLGYDYREMPWFRRTLAARQPWWSEPYSNRNTGGEYFTTLNLPLRRPGDADDAPAIGAVSVDVPLARLRQALAELPADGGLQPVLLSPDQLIVLHPDPALRLRRTLATHVARSRPDLAPLAEAIAARRPASFSHVAPDGERYLTRSASIGDSGWTFVLSASEDYVLGGLKRIAWGAAGLALVGLLLWTLLVRRLTRRLLRPIEDLTASAQHFRRGEFDYPLPHVRRSDEVGVMARAYDTARDSIRRHIGEIARLAAAQQRIDAELAIARDIQQAMLPAAPQLDSARMHLQTHALLEPATMVGGDFYHFMDAGPGRLWFVIGDVSDKGVPAALFMARTMTVLEIAARAQQRPDRMLAAASVRLAERNDTCMFATVLCGLIDIESGHYQLASAGHESPLLRCRDGSARVLPVDSGPPLGIEAQRYYPLAQGQLEHGQMLVGYTDGVTEALDPAMDAFGMERLLAALQPGLDAAAQCQAVLDAVHGFCAGAAASDDITVLAIEFRPPQASAGAGA</sequence>
<dbReference type="PANTHER" id="PTHR43156:SF2">
    <property type="entry name" value="STAGE II SPORULATION PROTEIN E"/>
    <property type="match status" value="1"/>
</dbReference>
<dbReference type="InterPro" id="IPR003660">
    <property type="entry name" value="HAMP_dom"/>
</dbReference>
<evidence type="ECO:0000256" key="2">
    <source>
        <dbReference type="SAM" id="Phobius"/>
    </source>
</evidence>